<evidence type="ECO:0000256" key="4">
    <source>
        <dbReference type="ARBA" id="ARBA00023163"/>
    </source>
</evidence>
<comment type="similarity">
    <text evidence="1">Belongs to the LysR transcriptional regulatory family.</text>
</comment>
<evidence type="ECO:0000256" key="1">
    <source>
        <dbReference type="ARBA" id="ARBA00009437"/>
    </source>
</evidence>
<reference evidence="7" key="1">
    <citation type="submission" date="2023-07" db="EMBL/GenBank/DDBJ databases">
        <title>Characterization of two Paracoccaceae strains isolated from Phycosphere and proposal of Xinfangfangia lacusdiani sp. nov.</title>
        <authorList>
            <person name="Deng Y."/>
            <person name="Zhang Y.Q."/>
        </authorList>
    </citation>
    <scope>NUCLEOTIDE SEQUENCE [LARGE SCALE GENOMIC DNA]</scope>
    <source>
        <strain evidence="7">CPCC 101403</strain>
    </source>
</reference>
<dbReference type="InterPro" id="IPR036388">
    <property type="entry name" value="WH-like_DNA-bd_sf"/>
</dbReference>
<dbReference type="RefSeq" id="WP_311758471.1">
    <property type="nucleotide sequence ID" value="NZ_JAVRQI010000004.1"/>
</dbReference>
<dbReference type="Proteomes" id="UP001251085">
    <property type="component" value="Unassembled WGS sequence"/>
</dbReference>
<evidence type="ECO:0000256" key="3">
    <source>
        <dbReference type="ARBA" id="ARBA00023125"/>
    </source>
</evidence>
<dbReference type="SUPFAM" id="SSF53850">
    <property type="entry name" value="Periplasmic binding protein-like II"/>
    <property type="match status" value="1"/>
</dbReference>
<keyword evidence="4" id="KW-0804">Transcription</keyword>
<dbReference type="Gene3D" id="3.40.190.290">
    <property type="match status" value="1"/>
</dbReference>
<dbReference type="InterPro" id="IPR050950">
    <property type="entry name" value="HTH-type_LysR_regulators"/>
</dbReference>
<dbReference type="Pfam" id="PF03466">
    <property type="entry name" value="LysR_substrate"/>
    <property type="match status" value="1"/>
</dbReference>
<keyword evidence="7" id="KW-1185">Reference proteome</keyword>
<dbReference type="InterPro" id="IPR005119">
    <property type="entry name" value="LysR_subst-bd"/>
</dbReference>
<evidence type="ECO:0000259" key="5">
    <source>
        <dbReference type="PROSITE" id="PS50931"/>
    </source>
</evidence>
<dbReference type="SUPFAM" id="SSF46785">
    <property type="entry name" value="Winged helix' DNA-binding domain"/>
    <property type="match status" value="1"/>
</dbReference>
<proteinExistence type="inferred from homology"/>
<feature type="domain" description="HTH lysR-type" evidence="5">
    <location>
        <begin position="1"/>
        <end position="59"/>
    </location>
</feature>
<dbReference type="PANTHER" id="PTHR30419">
    <property type="entry name" value="HTH-TYPE TRANSCRIPTIONAL REGULATOR YBHD"/>
    <property type="match status" value="1"/>
</dbReference>
<comment type="caution">
    <text evidence="6">The sequence shown here is derived from an EMBL/GenBank/DDBJ whole genome shotgun (WGS) entry which is preliminary data.</text>
</comment>
<dbReference type="PROSITE" id="PS50931">
    <property type="entry name" value="HTH_LYSR"/>
    <property type="match status" value="1"/>
</dbReference>
<sequence length="306" mass="33585">MLHSRVLRYIDEVARTGSIRAAGQKLNIAPSAINKHLLLLEEEIGEPLFERLPRGLRLTPAGEILVAHIRRTIREYSQVEAEIRDLKNLEAGELILATMNGLAGGIVPRTVASFCARHPRLKVSIRVMFAHDVVKSVEEGEADLGLAFNLPATPQLETLWKHDTRLGAVLSPAHPLVGAESLTLAHCAPYPLIFADRTMLIHDIVDRAFEDLDLGVEPSFRSNSIEAMKCLASAGDGIAFLSKFDIAEEERNGSLAYIPIRDPILSGNMISLVQRERKSRGLAAAMFAEDLVRMLKTTAASHATPH</sequence>
<keyword evidence="2" id="KW-0805">Transcription regulation</keyword>
<dbReference type="PANTHER" id="PTHR30419:SF2">
    <property type="entry name" value="LYSR FAMILY TRANSCRIPTIONAL REGULATOR"/>
    <property type="match status" value="1"/>
</dbReference>
<organism evidence="6 7">
    <name type="scientific">Paracoccus broussonetiae</name>
    <dbReference type="NCBI Taxonomy" id="3075834"/>
    <lineage>
        <taxon>Bacteria</taxon>
        <taxon>Pseudomonadati</taxon>
        <taxon>Pseudomonadota</taxon>
        <taxon>Alphaproteobacteria</taxon>
        <taxon>Rhodobacterales</taxon>
        <taxon>Paracoccaceae</taxon>
        <taxon>Paracoccus</taxon>
    </lineage>
</organism>
<evidence type="ECO:0000313" key="6">
    <source>
        <dbReference type="EMBL" id="MDT1061367.1"/>
    </source>
</evidence>
<keyword evidence="3" id="KW-0238">DNA-binding</keyword>
<dbReference type="InterPro" id="IPR000847">
    <property type="entry name" value="LysR_HTH_N"/>
</dbReference>
<dbReference type="EMBL" id="JAVRQI010000004">
    <property type="protein sequence ID" value="MDT1061367.1"/>
    <property type="molecule type" value="Genomic_DNA"/>
</dbReference>
<evidence type="ECO:0000313" key="7">
    <source>
        <dbReference type="Proteomes" id="UP001251085"/>
    </source>
</evidence>
<dbReference type="Pfam" id="PF00126">
    <property type="entry name" value="HTH_1"/>
    <property type="match status" value="1"/>
</dbReference>
<dbReference type="InterPro" id="IPR036390">
    <property type="entry name" value="WH_DNA-bd_sf"/>
</dbReference>
<accession>A0ABU3EAX3</accession>
<evidence type="ECO:0000256" key="2">
    <source>
        <dbReference type="ARBA" id="ARBA00023015"/>
    </source>
</evidence>
<dbReference type="Gene3D" id="1.10.10.10">
    <property type="entry name" value="Winged helix-like DNA-binding domain superfamily/Winged helix DNA-binding domain"/>
    <property type="match status" value="1"/>
</dbReference>
<gene>
    <name evidence="6" type="ORF">RM190_05800</name>
</gene>
<protein>
    <submittedName>
        <fullName evidence="6">LysR family transcriptional regulator</fullName>
    </submittedName>
</protein>
<name>A0ABU3EAX3_9RHOB</name>